<dbReference type="PANTHER" id="PTHR43744:SF12">
    <property type="entry name" value="ABC TRANSPORTER PERMEASE PROTEIN MG189-RELATED"/>
    <property type="match status" value="1"/>
</dbReference>
<keyword evidence="2 7" id="KW-0813">Transport</keyword>
<comment type="similarity">
    <text evidence="7">Belongs to the binding-protein-dependent transport system permease family.</text>
</comment>
<dbReference type="GO" id="GO:0005886">
    <property type="term" value="C:plasma membrane"/>
    <property type="evidence" value="ECO:0007669"/>
    <property type="project" value="UniProtKB-SubCell"/>
</dbReference>
<protein>
    <submittedName>
        <fullName evidence="9">ABC transporter permease</fullName>
    </submittedName>
</protein>
<feature type="transmembrane region" description="Helical" evidence="7">
    <location>
        <begin position="224"/>
        <end position="245"/>
    </location>
</feature>
<feature type="transmembrane region" description="Helical" evidence="7">
    <location>
        <begin position="89"/>
        <end position="114"/>
    </location>
</feature>
<evidence type="ECO:0000313" key="10">
    <source>
        <dbReference type="Proteomes" id="UP000287352"/>
    </source>
</evidence>
<evidence type="ECO:0000256" key="7">
    <source>
        <dbReference type="RuleBase" id="RU363032"/>
    </source>
</evidence>
<evidence type="ECO:0000256" key="5">
    <source>
        <dbReference type="ARBA" id="ARBA00022989"/>
    </source>
</evidence>
<dbReference type="Gene3D" id="1.10.3720.10">
    <property type="entry name" value="MetI-like"/>
    <property type="match status" value="1"/>
</dbReference>
<dbReference type="RefSeq" id="WP_126582318.1">
    <property type="nucleotide sequence ID" value="NZ_BIFR01000002.1"/>
</dbReference>
<dbReference type="PROSITE" id="PS50928">
    <property type="entry name" value="ABC_TM1"/>
    <property type="match status" value="1"/>
</dbReference>
<sequence>MALFPVVGRKQPHLRIAWWAIVGVLCLGIFLHLVPFYFMIITSLKDGFETVSTPPTLWPQHPTLSAWKLMVNFVSTGLYQSPDQNFAVYFWNSIFIAGMTLLISTPVTAFAAYACSKLLRGPVGRWLFLFFIGTMMIPAVATLVPTFLLVNHFPYPVTYVPELPSGDQYPYISLFDTPWSIILPAVFNAIGFLYFKSFFDTLPDSVINAARVDGGSEFNIFRRIVLPMSIPVFAVVMSMQFNAIWDSYLFPSLTLQSYDKLTMTVAIYRLINAFTQAGATSSSAALSQAHEAARLAQEGYTWNGIMVLSILQSIPVFLVFLISFRYLLSGIRVRGLK</sequence>
<dbReference type="Proteomes" id="UP000287352">
    <property type="component" value="Unassembled WGS sequence"/>
</dbReference>
<dbReference type="CDD" id="cd06261">
    <property type="entry name" value="TM_PBP2"/>
    <property type="match status" value="1"/>
</dbReference>
<feature type="transmembrane region" description="Helical" evidence="7">
    <location>
        <begin position="170"/>
        <end position="195"/>
    </location>
</feature>
<keyword evidence="10" id="KW-1185">Reference proteome</keyword>
<dbReference type="PANTHER" id="PTHR43744">
    <property type="entry name" value="ABC TRANSPORTER PERMEASE PROTEIN MG189-RELATED-RELATED"/>
    <property type="match status" value="1"/>
</dbReference>
<evidence type="ECO:0000256" key="1">
    <source>
        <dbReference type="ARBA" id="ARBA00004651"/>
    </source>
</evidence>
<proteinExistence type="inferred from homology"/>
<keyword evidence="4 7" id="KW-0812">Transmembrane</keyword>
<feature type="domain" description="ABC transmembrane type-1" evidence="8">
    <location>
        <begin position="90"/>
        <end position="323"/>
    </location>
</feature>
<comment type="subcellular location">
    <subcellularLocation>
        <location evidence="1 7">Cell membrane</location>
        <topology evidence="1 7">Multi-pass membrane protein</topology>
    </subcellularLocation>
</comment>
<keyword evidence="6 7" id="KW-0472">Membrane</keyword>
<dbReference type="InterPro" id="IPR000515">
    <property type="entry name" value="MetI-like"/>
</dbReference>
<accession>A0A402A6M0</accession>
<dbReference type="InterPro" id="IPR035906">
    <property type="entry name" value="MetI-like_sf"/>
</dbReference>
<gene>
    <name evidence="9" type="ORF">KTT_46410</name>
</gene>
<evidence type="ECO:0000313" key="9">
    <source>
        <dbReference type="EMBL" id="GCE14782.1"/>
    </source>
</evidence>
<evidence type="ECO:0000256" key="6">
    <source>
        <dbReference type="ARBA" id="ARBA00023136"/>
    </source>
</evidence>
<reference evidence="10" key="1">
    <citation type="submission" date="2018-12" db="EMBL/GenBank/DDBJ databases">
        <title>Tengunoibacter tsumagoiensis gen. nov., sp. nov., Dictyobacter kobayashii sp. nov., D. alpinus sp. nov., and D. joshuensis sp. nov. and description of Dictyobacteraceae fam. nov. within the order Ktedonobacterales isolated from Tengu-no-mugimeshi.</title>
        <authorList>
            <person name="Wang C.M."/>
            <person name="Zheng Y."/>
            <person name="Sakai Y."/>
            <person name="Toyoda A."/>
            <person name="Minakuchi Y."/>
            <person name="Abe K."/>
            <person name="Yokota A."/>
            <person name="Yabe S."/>
        </authorList>
    </citation>
    <scope>NUCLEOTIDE SEQUENCE [LARGE SCALE GENOMIC DNA]</scope>
    <source>
        <strain evidence="10">Uno3</strain>
    </source>
</reference>
<evidence type="ECO:0000256" key="3">
    <source>
        <dbReference type="ARBA" id="ARBA00022475"/>
    </source>
</evidence>
<dbReference type="AlphaFoldDB" id="A0A402A6M0"/>
<feature type="transmembrane region" description="Helical" evidence="7">
    <location>
        <begin position="126"/>
        <end position="150"/>
    </location>
</feature>
<comment type="caution">
    <text evidence="9">The sequence shown here is derived from an EMBL/GenBank/DDBJ whole genome shotgun (WGS) entry which is preliminary data.</text>
</comment>
<feature type="transmembrane region" description="Helical" evidence="7">
    <location>
        <begin position="16"/>
        <end position="40"/>
    </location>
</feature>
<dbReference type="Pfam" id="PF00528">
    <property type="entry name" value="BPD_transp_1"/>
    <property type="match status" value="1"/>
</dbReference>
<dbReference type="GO" id="GO:0055085">
    <property type="term" value="P:transmembrane transport"/>
    <property type="evidence" value="ECO:0007669"/>
    <property type="project" value="InterPro"/>
</dbReference>
<keyword evidence="5 7" id="KW-1133">Transmembrane helix</keyword>
<dbReference type="OrthoDB" id="157184at2"/>
<dbReference type="SUPFAM" id="SSF161098">
    <property type="entry name" value="MetI-like"/>
    <property type="match status" value="1"/>
</dbReference>
<evidence type="ECO:0000259" key="8">
    <source>
        <dbReference type="PROSITE" id="PS50928"/>
    </source>
</evidence>
<feature type="transmembrane region" description="Helical" evidence="7">
    <location>
        <begin position="305"/>
        <end position="328"/>
    </location>
</feature>
<evidence type="ECO:0000256" key="4">
    <source>
        <dbReference type="ARBA" id="ARBA00022692"/>
    </source>
</evidence>
<name>A0A402A6M0_9CHLR</name>
<keyword evidence="3" id="KW-1003">Cell membrane</keyword>
<dbReference type="EMBL" id="BIFR01000002">
    <property type="protein sequence ID" value="GCE14782.1"/>
    <property type="molecule type" value="Genomic_DNA"/>
</dbReference>
<organism evidence="9 10">
    <name type="scientific">Tengunoibacter tsumagoiensis</name>
    <dbReference type="NCBI Taxonomy" id="2014871"/>
    <lineage>
        <taxon>Bacteria</taxon>
        <taxon>Bacillati</taxon>
        <taxon>Chloroflexota</taxon>
        <taxon>Ktedonobacteria</taxon>
        <taxon>Ktedonobacterales</taxon>
        <taxon>Dictyobacteraceae</taxon>
        <taxon>Tengunoibacter</taxon>
    </lineage>
</organism>
<evidence type="ECO:0000256" key="2">
    <source>
        <dbReference type="ARBA" id="ARBA00022448"/>
    </source>
</evidence>